<dbReference type="SUPFAM" id="SSF53756">
    <property type="entry name" value="UDP-Glycosyltransferase/glycogen phosphorylase"/>
    <property type="match status" value="1"/>
</dbReference>
<accession>K6YRR4</accession>
<dbReference type="EMBL" id="BAEO01000056">
    <property type="protein sequence ID" value="GAC20837.1"/>
    <property type="molecule type" value="Genomic_DNA"/>
</dbReference>
<evidence type="ECO:0000313" key="2">
    <source>
        <dbReference type="Proteomes" id="UP000006327"/>
    </source>
</evidence>
<proteinExistence type="predicted"/>
<protein>
    <submittedName>
        <fullName evidence="1">Uncharacterized protein</fullName>
    </submittedName>
</protein>
<dbReference type="PANTHER" id="PTHR30160">
    <property type="entry name" value="TETRAACYLDISACCHARIDE 4'-KINASE-RELATED"/>
    <property type="match status" value="1"/>
</dbReference>
<dbReference type="GO" id="GO:0008713">
    <property type="term" value="F:ADP-heptose-lipopolysaccharide heptosyltransferase activity"/>
    <property type="evidence" value="ECO:0007669"/>
    <property type="project" value="TreeGrafter"/>
</dbReference>
<dbReference type="Gene3D" id="3.40.50.2000">
    <property type="entry name" value="Glycogen Phosphorylase B"/>
    <property type="match status" value="1"/>
</dbReference>
<dbReference type="OrthoDB" id="5727346at2"/>
<dbReference type="eggNOG" id="COG0859">
    <property type="taxonomic scope" value="Bacteria"/>
</dbReference>
<dbReference type="GO" id="GO:0005829">
    <property type="term" value="C:cytosol"/>
    <property type="evidence" value="ECO:0007669"/>
    <property type="project" value="TreeGrafter"/>
</dbReference>
<dbReference type="GO" id="GO:0009244">
    <property type="term" value="P:lipopolysaccharide core region biosynthetic process"/>
    <property type="evidence" value="ECO:0007669"/>
    <property type="project" value="TreeGrafter"/>
</dbReference>
<evidence type="ECO:0000313" key="1">
    <source>
        <dbReference type="EMBL" id="GAC20837.1"/>
    </source>
</evidence>
<dbReference type="RefSeq" id="WP_007623163.1">
    <property type="nucleotide sequence ID" value="NZ_BAEO01000056.1"/>
</dbReference>
<reference evidence="1 2" key="1">
    <citation type="journal article" date="2017" name="Antonie Van Leeuwenhoek">
        <title>Rhizobium rhizosphaerae sp. nov., a novel species isolated from rice rhizosphere.</title>
        <authorList>
            <person name="Zhao J.J."/>
            <person name="Zhang J."/>
            <person name="Zhang R.J."/>
            <person name="Zhang C.W."/>
            <person name="Yin H.Q."/>
            <person name="Zhang X.X."/>
        </authorList>
    </citation>
    <scope>NUCLEOTIDE SEQUENCE [LARGE SCALE GENOMIC DNA]</scope>
    <source>
        <strain evidence="1 2">BSs20135</strain>
    </source>
</reference>
<gene>
    <name evidence="1" type="ORF">GARC_3884</name>
</gene>
<dbReference type="AlphaFoldDB" id="K6YRR4"/>
<dbReference type="STRING" id="493475.GARC_3884"/>
<comment type="caution">
    <text evidence="1">The sequence shown here is derived from an EMBL/GenBank/DDBJ whole genome shotgun (WGS) entry which is preliminary data.</text>
</comment>
<dbReference type="Proteomes" id="UP000006327">
    <property type="component" value="Unassembled WGS sequence"/>
</dbReference>
<organism evidence="1 2">
    <name type="scientific">Paraglaciecola arctica BSs20135</name>
    <dbReference type="NCBI Taxonomy" id="493475"/>
    <lineage>
        <taxon>Bacteria</taxon>
        <taxon>Pseudomonadati</taxon>
        <taxon>Pseudomonadota</taxon>
        <taxon>Gammaproteobacteria</taxon>
        <taxon>Alteromonadales</taxon>
        <taxon>Alteromonadaceae</taxon>
        <taxon>Paraglaciecola</taxon>
    </lineage>
</organism>
<dbReference type="InterPro" id="IPR051199">
    <property type="entry name" value="LPS_LOS_Heptosyltrfase"/>
</dbReference>
<name>K6YRR4_9ALTE</name>
<keyword evidence="2" id="KW-1185">Reference proteome</keyword>
<sequence length="358" mass="40125">MNELLESKTEKILLIRMLSSGDVCAIGLPVLRYFQKTHPNAEIHFLSFGDGAELLKLAEPSVQVIHVTQQQWPDEFFQAMESFLGLAEDIIGENYTQIINLDTTFMPCFLARFLADAGEPVSGNYLNMSIQLLLQQVQDTSLQADYVNSTAAFMASSFVNMHKWYGPWWQYDVEGEGGYPEFYLTKCCGLVVDKLQQTITIGADKRLAKKGKTNKVIGLCLGQSDDGYLYPYTSRLKKLLEQKGFVVWDDEDAKGDIRSLLKMLKASDLTVCKPSGYRWYAQAVECPTLLISGVSEPALLMPEFATDPVTSCMQHGNNESHIAALECNCDKPEDLLESIESIFVHLAIEPQDSEQQDE</sequence>